<dbReference type="InterPro" id="IPR028994">
    <property type="entry name" value="Integrin_alpha_N"/>
</dbReference>
<protein>
    <recommendedName>
        <fullName evidence="1">non-specific serine/threonine protein kinase</fullName>
        <ecNumber evidence="1">2.7.11.1</ecNumber>
    </recommendedName>
</protein>
<organism evidence="10 11">
    <name type="scientific">Nocardioides immobilis</name>
    <dbReference type="NCBI Taxonomy" id="2049295"/>
    <lineage>
        <taxon>Bacteria</taxon>
        <taxon>Bacillati</taxon>
        <taxon>Actinomycetota</taxon>
        <taxon>Actinomycetes</taxon>
        <taxon>Propionibacteriales</taxon>
        <taxon>Nocardioidaceae</taxon>
        <taxon>Nocardioides</taxon>
    </lineage>
</organism>
<proteinExistence type="predicted"/>
<dbReference type="Proteomes" id="UP000283644">
    <property type="component" value="Unassembled WGS sequence"/>
</dbReference>
<sequence>MFGVQVPQPGDQFGRYRIDWVLGDDGIGVVYAATDERLQRTVALTVVRSDLAARPEFADTFRQAATRLSSLASPYIAQVHDHETGGDRPYLVSQYVAGGDLGAWLRQRGPLSERAALLLAEQAAAGLADAHRHGLVHGDLGPRHVLARDPGTERAHAWLTGFPLGGADPSASVDRDLRGIGRLLLASLTGSDPGPEASPPPPGRFGPRIDSLLGRLLSADPGGRPGDANALRAELADLAGRWAPPVAPAAPAAGPPAAPPTAIRPALPPPVPPPSSAPGSAAPPTPARRRRLVLPLVAAAVVLVIVVGGVAWKLLSGTDEGDGGPAATEHSVTGDLDGDGRGDVLLGGYDSENFRYTGDLVLLPSGEDGVGEPVPESYPEAVDLEANPELQLADVDGDGKLDRVFTTSVDLALVIDVVPAEGEPWHQEIRADTTPWGAGDNATALLGDMDQDGRADLIVFDDYLHNDGIRLFVGPSEGDGFAEPEQWYSSDHDADIAQFDVADFDGDGNHDILAAMEGDGPADDRPWNIELQLITSDGSALADSGDVLSLGPGNYTQGVRLYGDLDGDGADEPLLVGPDGLATIDFTEGSSHEVSIIWRATADNPAWQGRFERYSSAATADWVISDVDGDGDDDLVFFKFRGDGDSRPVTVRLAEDGALAAPVPWGSFVCGSDCGYDFDPVTPAY</sequence>
<name>A0A417Y473_9ACTN</name>
<dbReference type="PANTHER" id="PTHR43289">
    <property type="entry name" value="MITOGEN-ACTIVATED PROTEIN KINASE KINASE KINASE 20-RELATED"/>
    <property type="match status" value="1"/>
</dbReference>
<feature type="region of interest" description="Disordered" evidence="8">
    <location>
        <begin position="186"/>
        <end position="210"/>
    </location>
</feature>
<reference evidence="10 11" key="1">
    <citation type="submission" date="2018-09" db="EMBL/GenBank/DDBJ databases">
        <title>Genome sequencing of Nocardioides immobilis CCTCC AB 2017083 for comparison to Nocardioides silvaticus.</title>
        <authorList>
            <person name="Li C."/>
            <person name="Wang G."/>
        </authorList>
    </citation>
    <scope>NUCLEOTIDE SEQUENCE [LARGE SCALE GENOMIC DNA]</scope>
    <source>
        <strain evidence="10 11">CCTCC AB 2017083</strain>
    </source>
</reference>
<dbReference type="Pfam" id="PF00069">
    <property type="entry name" value="Pkinase"/>
    <property type="match status" value="1"/>
</dbReference>
<evidence type="ECO:0000256" key="2">
    <source>
        <dbReference type="ARBA" id="ARBA00022527"/>
    </source>
</evidence>
<feature type="region of interest" description="Disordered" evidence="8">
    <location>
        <begin position="247"/>
        <end position="286"/>
    </location>
</feature>
<evidence type="ECO:0000256" key="4">
    <source>
        <dbReference type="ARBA" id="ARBA00022729"/>
    </source>
</evidence>
<evidence type="ECO:0000256" key="7">
    <source>
        <dbReference type="ARBA" id="ARBA00022840"/>
    </source>
</evidence>
<evidence type="ECO:0000256" key="8">
    <source>
        <dbReference type="SAM" id="MobiDB-lite"/>
    </source>
</evidence>
<dbReference type="Pfam" id="PF13517">
    <property type="entry name" value="FG-GAP_3"/>
    <property type="match status" value="1"/>
</dbReference>
<evidence type="ECO:0000256" key="5">
    <source>
        <dbReference type="ARBA" id="ARBA00022741"/>
    </source>
</evidence>
<gene>
    <name evidence="10" type="ORF">D0Z08_09980</name>
</gene>
<dbReference type="SUPFAM" id="SSF69318">
    <property type="entry name" value="Integrin alpha N-terminal domain"/>
    <property type="match status" value="1"/>
</dbReference>
<evidence type="ECO:0000313" key="10">
    <source>
        <dbReference type="EMBL" id="RHW27462.1"/>
    </source>
</evidence>
<evidence type="ECO:0000256" key="3">
    <source>
        <dbReference type="ARBA" id="ARBA00022679"/>
    </source>
</evidence>
<feature type="compositionally biased region" description="Pro residues" evidence="8">
    <location>
        <begin position="266"/>
        <end position="286"/>
    </location>
</feature>
<keyword evidence="6" id="KW-0418">Kinase</keyword>
<feature type="compositionally biased region" description="Pro residues" evidence="8">
    <location>
        <begin position="247"/>
        <end position="259"/>
    </location>
</feature>
<dbReference type="InterPro" id="IPR000719">
    <property type="entry name" value="Prot_kinase_dom"/>
</dbReference>
<accession>A0A417Y473</accession>
<keyword evidence="4" id="KW-0732">Signal</keyword>
<evidence type="ECO:0000313" key="11">
    <source>
        <dbReference type="Proteomes" id="UP000283644"/>
    </source>
</evidence>
<dbReference type="Gene3D" id="1.10.510.10">
    <property type="entry name" value="Transferase(Phosphotransferase) domain 1"/>
    <property type="match status" value="1"/>
</dbReference>
<keyword evidence="7" id="KW-0067">ATP-binding</keyword>
<feature type="compositionally biased region" description="Low complexity" evidence="8">
    <location>
        <begin position="186"/>
        <end position="195"/>
    </location>
</feature>
<dbReference type="InterPro" id="IPR011009">
    <property type="entry name" value="Kinase-like_dom_sf"/>
</dbReference>
<keyword evidence="2" id="KW-0723">Serine/threonine-protein kinase</keyword>
<dbReference type="EMBL" id="QXGH01000013">
    <property type="protein sequence ID" value="RHW27462.1"/>
    <property type="molecule type" value="Genomic_DNA"/>
</dbReference>
<dbReference type="EC" id="2.7.11.1" evidence="1"/>
<dbReference type="SUPFAM" id="SSF56112">
    <property type="entry name" value="Protein kinase-like (PK-like)"/>
    <property type="match status" value="1"/>
</dbReference>
<keyword evidence="11" id="KW-1185">Reference proteome</keyword>
<comment type="caution">
    <text evidence="10">The sequence shown here is derived from an EMBL/GenBank/DDBJ whole genome shotgun (WGS) entry which is preliminary data.</text>
</comment>
<dbReference type="PANTHER" id="PTHR43289:SF6">
    <property type="entry name" value="SERINE_THREONINE-PROTEIN KINASE NEKL-3"/>
    <property type="match status" value="1"/>
</dbReference>
<dbReference type="PROSITE" id="PS50011">
    <property type="entry name" value="PROTEIN_KINASE_DOM"/>
    <property type="match status" value="1"/>
</dbReference>
<feature type="domain" description="Protein kinase" evidence="9">
    <location>
        <begin position="16"/>
        <end position="302"/>
    </location>
</feature>
<keyword evidence="3" id="KW-0808">Transferase</keyword>
<evidence type="ECO:0000259" key="9">
    <source>
        <dbReference type="PROSITE" id="PS50011"/>
    </source>
</evidence>
<evidence type="ECO:0000256" key="6">
    <source>
        <dbReference type="ARBA" id="ARBA00022777"/>
    </source>
</evidence>
<dbReference type="SMART" id="SM00220">
    <property type="entry name" value="S_TKc"/>
    <property type="match status" value="1"/>
</dbReference>
<evidence type="ECO:0000256" key="1">
    <source>
        <dbReference type="ARBA" id="ARBA00012513"/>
    </source>
</evidence>
<dbReference type="InterPro" id="IPR013517">
    <property type="entry name" value="FG-GAP"/>
</dbReference>
<dbReference type="GO" id="GO:0004674">
    <property type="term" value="F:protein serine/threonine kinase activity"/>
    <property type="evidence" value="ECO:0007669"/>
    <property type="project" value="UniProtKB-KW"/>
</dbReference>
<keyword evidence="5" id="KW-0547">Nucleotide-binding</keyword>
<dbReference type="AlphaFoldDB" id="A0A417Y473"/>
<dbReference type="GO" id="GO:0005524">
    <property type="term" value="F:ATP binding"/>
    <property type="evidence" value="ECO:0007669"/>
    <property type="project" value="UniProtKB-KW"/>
</dbReference>
<dbReference type="Gene3D" id="3.30.200.20">
    <property type="entry name" value="Phosphorylase Kinase, domain 1"/>
    <property type="match status" value="1"/>
</dbReference>
<feature type="region of interest" description="Disordered" evidence="8">
    <location>
        <begin position="317"/>
        <end position="340"/>
    </location>
</feature>
<dbReference type="Gene3D" id="2.40.128.340">
    <property type="match status" value="1"/>
</dbReference>